<dbReference type="Gene3D" id="3.40.50.300">
    <property type="entry name" value="P-loop containing nucleotide triphosphate hydrolases"/>
    <property type="match status" value="1"/>
</dbReference>
<dbReference type="EC" id="2.5.1.75" evidence="10"/>
<reference evidence="14 15" key="1">
    <citation type="journal article" date="2015" name="PLoS Negl. Trop. Dis.">
        <title>Distribution of Plasmids in Distinct Leptospira Pathogenic Species.</title>
        <authorList>
            <person name="Wang Y."/>
            <person name="Zhuang X."/>
            <person name="Zhong Y."/>
            <person name="Zhang C."/>
            <person name="Zhang Y."/>
            <person name="Zeng L."/>
            <person name="Zhu Y."/>
            <person name="He P."/>
            <person name="Dong K."/>
            <person name="Pal U."/>
            <person name="Guo X."/>
            <person name="Qin J."/>
        </authorList>
    </citation>
    <scope>NUCLEOTIDE SEQUENCE [LARGE SCALE GENOMIC DNA]</scope>
    <source>
        <strain evidence="14 15">56604</strain>
    </source>
</reference>
<keyword evidence="7 10" id="KW-0067">ATP-binding</keyword>
<accession>A0A0S2ITW6</accession>
<evidence type="ECO:0000256" key="11">
    <source>
        <dbReference type="RuleBase" id="RU003783"/>
    </source>
</evidence>
<evidence type="ECO:0000313" key="15">
    <source>
        <dbReference type="Proteomes" id="UP000058857"/>
    </source>
</evidence>
<feature type="binding site" evidence="10">
    <location>
        <begin position="72"/>
        <end position="77"/>
    </location>
    <ligand>
        <name>substrate</name>
    </ligand>
</feature>
<dbReference type="PANTHER" id="PTHR11088">
    <property type="entry name" value="TRNA DIMETHYLALLYLTRANSFERASE"/>
    <property type="match status" value="1"/>
</dbReference>
<protein>
    <recommendedName>
        <fullName evidence="10">tRNA dimethylallyltransferase</fullName>
        <ecNumber evidence="10">2.5.1.75</ecNumber>
    </recommendedName>
    <alternativeName>
        <fullName evidence="10">Dimethylallyl diphosphate:tRNA dimethylallyltransferase</fullName>
        <shortName evidence="10">DMAPP:tRNA dimethylallyltransferase</shortName>
        <shortName evidence="10">DMATase</shortName>
    </alternativeName>
    <alternativeName>
        <fullName evidence="10">Isopentenyl-diphosphate:tRNA isopentenyltransferase</fullName>
        <shortName evidence="10">IPP transferase</shortName>
        <shortName evidence="10">IPPT</shortName>
        <shortName evidence="10">IPTase</shortName>
    </alternativeName>
</protein>
<evidence type="ECO:0000256" key="10">
    <source>
        <dbReference type="HAMAP-Rule" id="MF_00185"/>
    </source>
</evidence>
<keyword evidence="8 10" id="KW-0460">Magnesium</keyword>
<dbReference type="GO" id="GO:0005524">
    <property type="term" value="F:ATP binding"/>
    <property type="evidence" value="ECO:0007669"/>
    <property type="project" value="UniProtKB-UniRule"/>
</dbReference>
<dbReference type="SUPFAM" id="SSF52540">
    <property type="entry name" value="P-loop containing nucleoside triphosphate hydrolases"/>
    <property type="match status" value="1"/>
</dbReference>
<organism evidence="14">
    <name type="scientific">Leptospira borgpetersenii serovar Ballum</name>
    <dbReference type="NCBI Taxonomy" id="280505"/>
    <lineage>
        <taxon>Bacteria</taxon>
        <taxon>Pseudomonadati</taxon>
        <taxon>Spirochaetota</taxon>
        <taxon>Spirochaetia</taxon>
        <taxon>Leptospirales</taxon>
        <taxon>Leptospiraceae</taxon>
        <taxon>Leptospira</taxon>
    </lineage>
</organism>
<dbReference type="InterPro" id="IPR027417">
    <property type="entry name" value="P-loop_NTPase"/>
</dbReference>
<dbReference type="GO" id="GO:0052381">
    <property type="term" value="F:tRNA dimethylallyltransferase activity"/>
    <property type="evidence" value="ECO:0007669"/>
    <property type="project" value="UniProtKB-UniRule"/>
</dbReference>
<evidence type="ECO:0000256" key="7">
    <source>
        <dbReference type="ARBA" id="ARBA00022840"/>
    </source>
</evidence>
<evidence type="ECO:0000256" key="3">
    <source>
        <dbReference type="ARBA" id="ARBA00005842"/>
    </source>
</evidence>
<dbReference type="PANTHER" id="PTHR11088:SF60">
    <property type="entry name" value="TRNA DIMETHYLALLYLTRANSFERASE"/>
    <property type="match status" value="1"/>
</dbReference>
<dbReference type="NCBIfam" id="TIGR00174">
    <property type="entry name" value="miaA"/>
    <property type="match status" value="1"/>
</dbReference>
<evidence type="ECO:0000256" key="9">
    <source>
        <dbReference type="ARBA" id="ARBA00049563"/>
    </source>
</evidence>
<evidence type="ECO:0000256" key="4">
    <source>
        <dbReference type="ARBA" id="ARBA00022679"/>
    </source>
</evidence>
<evidence type="ECO:0000256" key="13">
    <source>
        <dbReference type="RuleBase" id="RU003785"/>
    </source>
</evidence>
<dbReference type="Proteomes" id="UP000058857">
    <property type="component" value="Chromosome 1"/>
</dbReference>
<comment type="cofactor">
    <cofactor evidence="1 10">
        <name>Mg(2+)</name>
        <dbReference type="ChEBI" id="CHEBI:18420"/>
    </cofactor>
</comment>
<dbReference type="HAMAP" id="MF_00185">
    <property type="entry name" value="IPP_trans"/>
    <property type="match status" value="1"/>
</dbReference>
<dbReference type="EMBL" id="CP012029">
    <property type="protein sequence ID" value="ALO27094.1"/>
    <property type="molecule type" value="Genomic_DNA"/>
</dbReference>
<dbReference type="GO" id="GO:0006400">
    <property type="term" value="P:tRNA modification"/>
    <property type="evidence" value="ECO:0007669"/>
    <property type="project" value="TreeGrafter"/>
</dbReference>
<dbReference type="AlphaFoldDB" id="A0A0S2ITW6"/>
<evidence type="ECO:0000313" key="14">
    <source>
        <dbReference type="EMBL" id="ALO27094.1"/>
    </source>
</evidence>
<name>A0A0S2ITW6_LEPBO</name>
<comment type="similarity">
    <text evidence="3 10 13">Belongs to the IPP transferase family.</text>
</comment>
<keyword evidence="4 10" id="KW-0808">Transferase</keyword>
<proteinExistence type="inferred from homology"/>
<sequence>MEQTKINVLLPALEPFVQESLRKKKSSTTKHLWMRKWNSPRNLSKKLWMRMVTMWKSRKSKACPILILAAPTGAGKTSLVTELDPTRFEILSFDSRQIYKNMSIGTAAPTKEEQSKIAHHLVEVLSPSEAVDAGLYNRLAEEALQKVLNLDKIPVFTAGTGFYLKAFLFGMFPVPEIDVSVRDRVLSMSKEEKKNLLKELDPNALDKIFPEDDYRLGRALEVNLMGEKWSRLKIDPSTSAICRYDLDIRLGVFLDLDRKELYEKINLRAKQMIEKGMVDEAWKIRERFGETCPGLKSLGYNFALENKKGNSNLETFLADLSRSHRNYAKRQVTWFRKETYVQPMGRSEALERIKHMK</sequence>
<keyword evidence="5 10" id="KW-0819">tRNA processing</keyword>
<evidence type="ECO:0000256" key="6">
    <source>
        <dbReference type="ARBA" id="ARBA00022741"/>
    </source>
</evidence>
<feature type="site" description="Interaction with substrate tRNA" evidence="10">
    <location>
        <position position="160"/>
    </location>
</feature>
<feature type="binding site" evidence="10">
    <location>
        <begin position="70"/>
        <end position="77"/>
    </location>
    <ligand>
        <name>ATP</name>
        <dbReference type="ChEBI" id="CHEBI:30616"/>
    </ligand>
</feature>
<dbReference type="Pfam" id="PF01715">
    <property type="entry name" value="IPPT"/>
    <property type="match status" value="1"/>
</dbReference>
<evidence type="ECO:0000256" key="5">
    <source>
        <dbReference type="ARBA" id="ARBA00022694"/>
    </source>
</evidence>
<feature type="site" description="Interaction with substrate tRNA" evidence="10">
    <location>
        <position position="182"/>
    </location>
</feature>
<comment type="function">
    <text evidence="2 10 12">Catalyzes the transfer of a dimethylallyl group onto the adenine at position 37 in tRNAs that read codons beginning with uridine, leading to the formation of N6-(dimethylallyl)adenosine (i(6)A).</text>
</comment>
<evidence type="ECO:0000256" key="2">
    <source>
        <dbReference type="ARBA" id="ARBA00003213"/>
    </source>
</evidence>
<comment type="catalytic activity">
    <reaction evidence="9 10 11">
        <text>adenosine(37) in tRNA + dimethylallyl diphosphate = N(6)-dimethylallyladenosine(37) in tRNA + diphosphate</text>
        <dbReference type="Rhea" id="RHEA:26482"/>
        <dbReference type="Rhea" id="RHEA-COMP:10162"/>
        <dbReference type="Rhea" id="RHEA-COMP:10375"/>
        <dbReference type="ChEBI" id="CHEBI:33019"/>
        <dbReference type="ChEBI" id="CHEBI:57623"/>
        <dbReference type="ChEBI" id="CHEBI:74411"/>
        <dbReference type="ChEBI" id="CHEBI:74415"/>
        <dbReference type="EC" id="2.5.1.75"/>
    </reaction>
</comment>
<evidence type="ECO:0000256" key="8">
    <source>
        <dbReference type="ARBA" id="ARBA00022842"/>
    </source>
</evidence>
<comment type="subunit">
    <text evidence="10">Monomer.</text>
</comment>
<feature type="region of interest" description="Interaction with substrate tRNA" evidence="10">
    <location>
        <begin position="94"/>
        <end position="97"/>
    </location>
</feature>
<evidence type="ECO:0000256" key="1">
    <source>
        <dbReference type="ARBA" id="ARBA00001946"/>
    </source>
</evidence>
<dbReference type="PATRIC" id="fig|280505.15.peg.2807"/>
<dbReference type="InterPro" id="IPR039657">
    <property type="entry name" value="Dimethylallyltransferase"/>
</dbReference>
<comment type="caution">
    <text evidence="10">Lacks conserved residue(s) required for the propagation of feature annotation.</text>
</comment>
<keyword evidence="6 10" id="KW-0547">Nucleotide-binding</keyword>
<dbReference type="Gene3D" id="1.10.20.140">
    <property type="match status" value="1"/>
</dbReference>
<gene>
    <name evidence="10" type="primary">miaA</name>
    <name evidence="14" type="ORF">LBBP_02878</name>
</gene>
<evidence type="ECO:0000256" key="12">
    <source>
        <dbReference type="RuleBase" id="RU003784"/>
    </source>
</evidence>
<dbReference type="InterPro" id="IPR018022">
    <property type="entry name" value="IPT"/>
</dbReference>